<dbReference type="InterPro" id="IPR027417">
    <property type="entry name" value="P-loop_NTPase"/>
</dbReference>
<gene>
    <name evidence="3" type="ORF">SVIO_029870</name>
</gene>
<feature type="compositionally biased region" description="Low complexity" evidence="1">
    <location>
        <begin position="248"/>
        <end position="267"/>
    </location>
</feature>
<name>A0A4D4KW05_STRVO</name>
<feature type="domain" description="ATP-dependent RecD2 DNA helicase-like helix-hairpin-helix" evidence="2">
    <location>
        <begin position="309"/>
        <end position="393"/>
    </location>
</feature>
<dbReference type="InterPro" id="IPR029493">
    <property type="entry name" value="RecD2-like_HHH"/>
</dbReference>
<accession>A0A4D4KW05</accession>
<dbReference type="CDD" id="cd18809">
    <property type="entry name" value="SF1_C_RecD"/>
    <property type="match status" value="1"/>
</dbReference>
<dbReference type="Gene3D" id="3.40.50.300">
    <property type="entry name" value="P-loop containing nucleotide triphosphate hydrolases"/>
    <property type="match status" value="2"/>
</dbReference>
<dbReference type="SUPFAM" id="SSF52540">
    <property type="entry name" value="P-loop containing nucleoside triphosphate hydrolases"/>
    <property type="match status" value="1"/>
</dbReference>
<dbReference type="Proteomes" id="UP000301309">
    <property type="component" value="Unassembled WGS sequence"/>
</dbReference>
<dbReference type="AlphaFoldDB" id="A0A4D4KW05"/>
<feature type="compositionally biased region" description="Low complexity" evidence="1">
    <location>
        <begin position="172"/>
        <end position="209"/>
    </location>
</feature>
<dbReference type="EMBL" id="BJHW01000001">
    <property type="protein sequence ID" value="GDY52364.1"/>
    <property type="molecule type" value="Genomic_DNA"/>
</dbReference>
<feature type="compositionally biased region" description="Low complexity" evidence="1">
    <location>
        <begin position="565"/>
        <end position="583"/>
    </location>
</feature>
<protein>
    <recommendedName>
        <fullName evidence="2">ATP-dependent RecD2 DNA helicase-like helix-hairpin-helix domain-containing protein</fullName>
    </recommendedName>
</protein>
<dbReference type="Pfam" id="PF14490">
    <property type="entry name" value="HHH_RecD2"/>
    <property type="match status" value="1"/>
</dbReference>
<sequence length="905" mass="88588">MSTDRLAGDATPAPEEADANQTEPANAGSRAPGDPGSPATAGTAPDDHSAPSLTGADGTDAEATAAAGPAGQGGADEAGAPGAGASSRSAQDTGGEQPPAGEADGPATGEQASPPGQGTPGPGAGRGSGDAESPGPDEAGDGAGAGAPTPAGQDEPGDAGASPHTEGGTPEQAPAGHGASGPAASQGDSGASRDAGAGAGDGASAPAGQGASGGGGKGRRSAAAEALAAAVRAVESGERSAASFFNDAPAARPAAQATPAAPAAPAAPRERARAAAPGSAHTSAPAPVRPPSARPARGPGGEVPGSGDVREVLAAGGAPEALAGKVAETLGEHAAEVLREDPWQLLAVPGVRPDQADGFARSLLGPACEPGDERRALALTGWLLERAALEGHTALESSALREALAKASVPDPDEALRTAIAEGAVLVFQDALDAPAGARPRAAEDEDAEQPVRVLLGLDRYALAEESLADGLARLASTFAPAQDGEASAGGAEWERAAAAAPSASAAELIRTVAAHGLIAHSGGEAARAEPAALVAAARAMGLRAYAAAHTEDGRRRLAAALSEAPGTGPEADPAAGPDAAPEAASAAVTVAGLLADAEGPGRDEEGALALDLLAVLDAPQLDVETAAMLVESLPDGARLVLSGDPGVLWSAGPGRVFADLVAARRCPQVVSRTPDPGPIGELVSGIGIGELSQVEAPGKEVVIVPVRDAGEAVHRTVQLVADSVPRAIGVPPEQTQVITPGHGGAAGTRALNAALKNRLNPGPGRFGGFDPGDRVAYTPAPGRTVPGTVVSADAEGLRLDCAGTPVVVAREEVAELVRHGWALTAHQAAGARWPAAVVVLPRDATAGLTRAWVYTAFGRGERHLSVVHGAEAALPRAVAETPFKDRTTRLRALLQAQVPPAPTG</sequence>
<evidence type="ECO:0000313" key="4">
    <source>
        <dbReference type="Proteomes" id="UP000301309"/>
    </source>
</evidence>
<reference evidence="3 4" key="1">
    <citation type="journal article" date="2020" name="Int. J. Syst. Evol. Microbiol.">
        <title>Reclassification of Streptomyces castelarensis and Streptomyces sporoclivatus as later heterotypic synonyms of Streptomyces antimycoticus.</title>
        <authorList>
            <person name="Komaki H."/>
            <person name="Tamura T."/>
        </authorList>
    </citation>
    <scope>NUCLEOTIDE SEQUENCE [LARGE SCALE GENOMIC DNA]</scope>
    <source>
        <strain evidence="3 4">NBRC 13459</strain>
    </source>
</reference>
<evidence type="ECO:0000313" key="3">
    <source>
        <dbReference type="EMBL" id="GDY52364.1"/>
    </source>
</evidence>
<proteinExistence type="predicted"/>
<dbReference type="OrthoDB" id="9763659at2"/>
<feature type="compositionally biased region" description="Low complexity" evidence="1">
    <location>
        <begin position="54"/>
        <end position="69"/>
    </location>
</feature>
<evidence type="ECO:0000256" key="1">
    <source>
        <dbReference type="SAM" id="MobiDB-lite"/>
    </source>
</evidence>
<feature type="compositionally biased region" description="Gly residues" evidence="1">
    <location>
        <begin position="118"/>
        <end position="128"/>
    </location>
</feature>
<feature type="compositionally biased region" description="Low complexity" evidence="1">
    <location>
        <begin position="274"/>
        <end position="286"/>
    </location>
</feature>
<feature type="region of interest" description="Disordered" evidence="1">
    <location>
        <begin position="1"/>
        <end position="309"/>
    </location>
</feature>
<feature type="compositionally biased region" description="Low complexity" evidence="1">
    <location>
        <begin position="221"/>
        <end position="234"/>
    </location>
</feature>
<keyword evidence="4" id="KW-1185">Reference proteome</keyword>
<dbReference type="RefSeq" id="WP_137977279.1">
    <property type="nucleotide sequence ID" value="NZ_BAAASO010000009.1"/>
</dbReference>
<organism evidence="3 4">
    <name type="scientific">Streptomyces violaceusniger</name>
    <dbReference type="NCBI Taxonomy" id="68280"/>
    <lineage>
        <taxon>Bacteria</taxon>
        <taxon>Bacillati</taxon>
        <taxon>Actinomycetota</taxon>
        <taxon>Actinomycetes</taxon>
        <taxon>Kitasatosporales</taxon>
        <taxon>Streptomycetaceae</taxon>
        <taxon>Streptomyces</taxon>
        <taxon>Streptomyces violaceusniger group</taxon>
    </lineage>
</organism>
<comment type="caution">
    <text evidence="3">The sequence shown here is derived from an EMBL/GenBank/DDBJ whole genome shotgun (WGS) entry which is preliminary data.</text>
</comment>
<feature type="region of interest" description="Disordered" evidence="1">
    <location>
        <begin position="563"/>
        <end position="583"/>
    </location>
</feature>
<evidence type="ECO:0000259" key="2">
    <source>
        <dbReference type="Pfam" id="PF14490"/>
    </source>
</evidence>